<evidence type="ECO:0000313" key="5">
    <source>
        <dbReference type="Proteomes" id="UP001549749"/>
    </source>
</evidence>
<keyword evidence="5" id="KW-1185">Reference proteome</keyword>
<dbReference type="Gene3D" id="3.55.50.30">
    <property type="match status" value="1"/>
</dbReference>
<evidence type="ECO:0000259" key="3">
    <source>
        <dbReference type="Pfam" id="PF16344"/>
    </source>
</evidence>
<keyword evidence="1" id="KW-0812">Transmembrane</keyword>
<protein>
    <submittedName>
        <fullName evidence="4">FecR domain-containing protein</fullName>
    </submittedName>
</protein>
<feature type="domain" description="FecR protein" evidence="2">
    <location>
        <begin position="196"/>
        <end position="291"/>
    </location>
</feature>
<proteinExistence type="predicted"/>
<dbReference type="Proteomes" id="UP001549749">
    <property type="component" value="Unassembled WGS sequence"/>
</dbReference>
<feature type="transmembrane region" description="Helical" evidence="1">
    <location>
        <begin position="103"/>
        <end position="121"/>
    </location>
</feature>
<evidence type="ECO:0000256" key="1">
    <source>
        <dbReference type="SAM" id="Phobius"/>
    </source>
</evidence>
<dbReference type="RefSeq" id="WP_354660435.1">
    <property type="nucleotide sequence ID" value="NZ_JBEXAC010000001.1"/>
</dbReference>
<keyword evidence="1" id="KW-0472">Membrane</keyword>
<feature type="domain" description="Protein FecR C-terminal" evidence="3">
    <location>
        <begin position="334"/>
        <end position="401"/>
    </location>
</feature>
<dbReference type="InterPro" id="IPR012373">
    <property type="entry name" value="Ferrdict_sens_TM"/>
</dbReference>
<dbReference type="PANTHER" id="PTHR30273">
    <property type="entry name" value="PERIPLASMIC SIGNAL SENSOR AND SIGMA FACTOR ACTIVATOR FECR-RELATED"/>
    <property type="match status" value="1"/>
</dbReference>
<comment type="caution">
    <text evidence="4">The sequence shown here is derived from an EMBL/GenBank/DDBJ whole genome shotgun (WGS) entry which is preliminary data.</text>
</comment>
<accession>A0ABV2T441</accession>
<dbReference type="InterPro" id="IPR006860">
    <property type="entry name" value="FecR"/>
</dbReference>
<keyword evidence="1" id="KW-1133">Transmembrane helix</keyword>
<name>A0ABV2T441_9BACT</name>
<gene>
    <name evidence="4" type="ORF">ABR189_10490</name>
</gene>
<dbReference type="PANTHER" id="PTHR30273:SF2">
    <property type="entry name" value="PROTEIN FECR"/>
    <property type="match status" value="1"/>
</dbReference>
<dbReference type="InterPro" id="IPR032508">
    <property type="entry name" value="FecR_C"/>
</dbReference>
<evidence type="ECO:0000313" key="4">
    <source>
        <dbReference type="EMBL" id="MET6997800.1"/>
    </source>
</evidence>
<sequence>MDPRERNASNFEKAELILKFLRDGLSQEEEDKLHAWLAEDERNRVFLESLTDEASLEECVDFLAAVDVPAALEKTLARMQGGPVASEPVKGGLLRRMPRWKSAAAILFILATGLVFLWRYTQQQEPAPVAIIQQEVPPGGWKATLRLADGSVIALQDTGTSMVKTGNGIRITQQNGEVIYENTGAGTAAVQGRWNTISTPLGGKYKLLLPDGSRVWLNAGSDLRFPAVFEDSRREVELTGEAYFDVARNEHAPFRVKVNGLTVDVLGTHFNVKAYSDEPLVQATLIEGSVKVSTHAGAELLYPGKQASLDKAKKQLEIRAANIKDVLAWKNDLFHFSKESLEDVMRKIGRWYNVEIIYSGVATDTKFSGMISRNVPLSQVLGMLEMTGGAKFRVEGKKVTVLP</sequence>
<dbReference type="EMBL" id="JBEXAC010000001">
    <property type="protein sequence ID" value="MET6997800.1"/>
    <property type="molecule type" value="Genomic_DNA"/>
</dbReference>
<dbReference type="Gene3D" id="2.60.120.1440">
    <property type="match status" value="1"/>
</dbReference>
<dbReference type="Pfam" id="PF04773">
    <property type="entry name" value="FecR"/>
    <property type="match status" value="1"/>
</dbReference>
<evidence type="ECO:0000259" key="2">
    <source>
        <dbReference type="Pfam" id="PF04773"/>
    </source>
</evidence>
<organism evidence="4 5">
    <name type="scientific">Chitinophaga defluvii</name>
    <dbReference type="NCBI Taxonomy" id="3163343"/>
    <lineage>
        <taxon>Bacteria</taxon>
        <taxon>Pseudomonadati</taxon>
        <taxon>Bacteroidota</taxon>
        <taxon>Chitinophagia</taxon>
        <taxon>Chitinophagales</taxon>
        <taxon>Chitinophagaceae</taxon>
        <taxon>Chitinophaga</taxon>
    </lineage>
</organism>
<reference evidence="4 5" key="1">
    <citation type="submission" date="2024-06" db="EMBL/GenBank/DDBJ databases">
        <title>Chitinophaga defluvii sp. nov., isolated from municipal sewage.</title>
        <authorList>
            <person name="Zhang L."/>
        </authorList>
    </citation>
    <scope>NUCLEOTIDE SEQUENCE [LARGE SCALE GENOMIC DNA]</scope>
    <source>
        <strain evidence="4 5">H8</strain>
    </source>
</reference>
<dbReference type="Pfam" id="PF16344">
    <property type="entry name" value="FecR_C"/>
    <property type="match status" value="1"/>
</dbReference>